<dbReference type="Pfam" id="PF08546">
    <property type="entry name" value="ApbA_C"/>
    <property type="match status" value="1"/>
</dbReference>
<comment type="catalytic activity">
    <reaction evidence="9 10">
        <text>(R)-pantoate + NADP(+) = 2-dehydropantoate + NADPH + H(+)</text>
        <dbReference type="Rhea" id="RHEA:16233"/>
        <dbReference type="ChEBI" id="CHEBI:11561"/>
        <dbReference type="ChEBI" id="CHEBI:15378"/>
        <dbReference type="ChEBI" id="CHEBI:15980"/>
        <dbReference type="ChEBI" id="CHEBI:57783"/>
        <dbReference type="ChEBI" id="CHEBI:58349"/>
        <dbReference type="EC" id="1.1.1.169"/>
    </reaction>
</comment>
<keyword evidence="5 10" id="KW-0566">Pantothenate biosynthesis</keyword>
<dbReference type="UniPathway" id="UPA00028">
    <property type="reaction ID" value="UER00004"/>
</dbReference>
<evidence type="ECO:0000256" key="6">
    <source>
        <dbReference type="ARBA" id="ARBA00022857"/>
    </source>
</evidence>
<dbReference type="InterPro" id="IPR036291">
    <property type="entry name" value="NAD(P)-bd_dom_sf"/>
</dbReference>
<dbReference type="GO" id="GO:0015940">
    <property type="term" value="P:pantothenate biosynthetic process"/>
    <property type="evidence" value="ECO:0007669"/>
    <property type="project" value="UniProtKB-UniPathway"/>
</dbReference>
<sequence length="316" mass="33288">MTLRIGIVGAGAIGGFFAAHLGQAGAEIRLLARGATLAALREKGVQLEHDGGRIHMEPTVVSDDPAQLGPVDILMITVKGQDTAAAIANLDPMIGPETRLLSLQNGLAGLEVMADTYGADRVFSGITYVPAGVTEPGQVRHTGAVTRTLFGPYVAGAAHPNGPRLAELGAAAGLDMSYLEEPLPEIWAKFVMLAPFHIVCALTRAPLGAWIDCSETREVYRAAMAEVAALARARGVDLPADIVDRHLAFSVSQADRRTRASMLDDLERGRATELEATVGWLVREARRLSVPVPVHDMGYALLKPLSAGRPPAGSAA</sequence>
<dbReference type="Pfam" id="PF02558">
    <property type="entry name" value="ApbA"/>
    <property type="match status" value="1"/>
</dbReference>
<keyword evidence="7 10" id="KW-0560">Oxidoreductase</keyword>
<evidence type="ECO:0000256" key="1">
    <source>
        <dbReference type="ARBA" id="ARBA00004994"/>
    </source>
</evidence>
<dbReference type="RefSeq" id="WP_071969953.1">
    <property type="nucleotide sequence ID" value="NZ_CP018076.1"/>
</dbReference>
<dbReference type="GO" id="GO:0008677">
    <property type="term" value="F:2-dehydropantoate 2-reductase activity"/>
    <property type="evidence" value="ECO:0007669"/>
    <property type="project" value="UniProtKB-EC"/>
</dbReference>
<dbReference type="SUPFAM" id="SSF51735">
    <property type="entry name" value="NAD(P)-binding Rossmann-fold domains"/>
    <property type="match status" value="1"/>
</dbReference>
<dbReference type="FunFam" id="1.10.1040.10:FF:000017">
    <property type="entry name" value="2-dehydropantoate 2-reductase"/>
    <property type="match status" value="1"/>
</dbReference>
<name>A0A1J0WDI5_9RHOB</name>
<dbReference type="InterPro" id="IPR003710">
    <property type="entry name" value="ApbA"/>
</dbReference>
<protein>
    <recommendedName>
        <fullName evidence="4 10">2-dehydropantoate 2-reductase</fullName>
        <ecNumber evidence="3 10">1.1.1.169</ecNumber>
    </recommendedName>
    <alternativeName>
        <fullName evidence="8 10">Ketopantoate reductase</fullName>
    </alternativeName>
</protein>
<dbReference type="NCBIfam" id="TIGR00745">
    <property type="entry name" value="apbA_panE"/>
    <property type="match status" value="1"/>
</dbReference>
<feature type="domain" description="Ketopantoate reductase N-terminal" evidence="11">
    <location>
        <begin position="5"/>
        <end position="153"/>
    </location>
</feature>
<dbReference type="InterPro" id="IPR013752">
    <property type="entry name" value="KPA_reductase"/>
</dbReference>
<reference evidence="13 14" key="1">
    <citation type="submission" date="2016-11" db="EMBL/GenBank/DDBJ databases">
        <title>Complete genome sequence of Sulfitobacter sp. AM1-D1, a toxic bacteria associated with marine dinoflagellate Alexandrium minutum in East China Sea.</title>
        <authorList>
            <person name="Yang Q."/>
            <person name="Zhang X."/>
            <person name="Tian X."/>
        </authorList>
    </citation>
    <scope>NUCLEOTIDE SEQUENCE [LARGE SCALE GENOMIC DNA]</scope>
    <source>
        <strain evidence="13 14">AM1-D1</strain>
    </source>
</reference>
<evidence type="ECO:0000256" key="7">
    <source>
        <dbReference type="ARBA" id="ARBA00023002"/>
    </source>
</evidence>
<dbReference type="STRING" id="1917485.BOO69_02350"/>
<comment type="similarity">
    <text evidence="2 10">Belongs to the ketopantoate reductase family.</text>
</comment>
<keyword evidence="6 10" id="KW-0521">NADP</keyword>
<dbReference type="EMBL" id="CP018076">
    <property type="protein sequence ID" value="APE42383.1"/>
    <property type="molecule type" value="Genomic_DNA"/>
</dbReference>
<proteinExistence type="inferred from homology"/>
<keyword evidence="14" id="KW-1185">Reference proteome</keyword>
<dbReference type="InterPro" id="IPR008927">
    <property type="entry name" value="6-PGluconate_DH-like_C_sf"/>
</dbReference>
<evidence type="ECO:0000259" key="11">
    <source>
        <dbReference type="Pfam" id="PF02558"/>
    </source>
</evidence>
<evidence type="ECO:0000256" key="2">
    <source>
        <dbReference type="ARBA" id="ARBA00007870"/>
    </source>
</evidence>
<evidence type="ECO:0000313" key="14">
    <source>
        <dbReference type="Proteomes" id="UP000181897"/>
    </source>
</evidence>
<dbReference type="PANTHER" id="PTHR21708:SF26">
    <property type="entry name" value="2-DEHYDROPANTOATE 2-REDUCTASE"/>
    <property type="match status" value="1"/>
</dbReference>
<dbReference type="InterPro" id="IPR051402">
    <property type="entry name" value="KPR-Related"/>
</dbReference>
<dbReference type="Proteomes" id="UP000181897">
    <property type="component" value="Chromosome"/>
</dbReference>
<dbReference type="PANTHER" id="PTHR21708">
    <property type="entry name" value="PROBABLE 2-DEHYDROPANTOATE 2-REDUCTASE"/>
    <property type="match status" value="1"/>
</dbReference>
<evidence type="ECO:0000256" key="10">
    <source>
        <dbReference type="RuleBase" id="RU362068"/>
    </source>
</evidence>
<dbReference type="EC" id="1.1.1.169" evidence="3 10"/>
<gene>
    <name evidence="13" type="ORF">BOO69_02350</name>
</gene>
<dbReference type="AlphaFoldDB" id="A0A1J0WDI5"/>
<dbReference type="SUPFAM" id="SSF48179">
    <property type="entry name" value="6-phosphogluconate dehydrogenase C-terminal domain-like"/>
    <property type="match status" value="1"/>
</dbReference>
<comment type="function">
    <text evidence="10">Catalyzes the NADPH-dependent reduction of ketopantoate into pantoic acid.</text>
</comment>
<dbReference type="Gene3D" id="1.10.1040.10">
    <property type="entry name" value="N-(1-d-carboxylethyl)-l-norvaline Dehydrogenase, domain 2"/>
    <property type="match status" value="1"/>
</dbReference>
<dbReference type="KEGG" id="suam:BOO69_02350"/>
<dbReference type="InterPro" id="IPR013328">
    <property type="entry name" value="6PGD_dom2"/>
</dbReference>
<evidence type="ECO:0000256" key="9">
    <source>
        <dbReference type="ARBA" id="ARBA00048793"/>
    </source>
</evidence>
<evidence type="ECO:0000256" key="5">
    <source>
        <dbReference type="ARBA" id="ARBA00022655"/>
    </source>
</evidence>
<evidence type="ECO:0000256" key="4">
    <source>
        <dbReference type="ARBA" id="ARBA00019465"/>
    </source>
</evidence>
<accession>A0A1J0WDI5</accession>
<organism evidence="13 14">
    <name type="scientific">Sulfitobacter alexandrii</name>
    <dbReference type="NCBI Taxonomy" id="1917485"/>
    <lineage>
        <taxon>Bacteria</taxon>
        <taxon>Pseudomonadati</taxon>
        <taxon>Pseudomonadota</taxon>
        <taxon>Alphaproteobacteria</taxon>
        <taxon>Rhodobacterales</taxon>
        <taxon>Roseobacteraceae</taxon>
        <taxon>Sulfitobacter</taxon>
    </lineage>
</organism>
<evidence type="ECO:0000313" key="13">
    <source>
        <dbReference type="EMBL" id="APE42383.1"/>
    </source>
</evidence>
<evidence type="ECO:0000256" key="8">
    <source>
        <dbReference type="ARBA" id="ARBA00032024"/>
    </source>
</evidence>
<dbReference type="GO" id="GO:0005737">
    <property type="term" value="C:cytoplasm"/>
    <property type="evidence" value="ECO:0007669"/>
    <property type="project" value="TreeGrafter"/>
</dbReference>
<dbReference type="Gene3D" id="3.40.50.720">
    <property type="entry name" value="NAD(P)-binding Rossmann-like Domain"/>
    <property type="match status" value="1"/>
</dbReference>
<feature type="domain" description="Ketopantoate reductase C-terminal" evidence="12">
    <location>
        <begin position="185"/>
        <end position="304"/>
    </location>
</feature>
<dbReference type="InterPro" id="IPR013332">
    <property type="entry name" value="KPR_N"/>
</dbReference>
<evidence type="ECO:0000256" key="3">
    <source>
        <dbReference type="ARBA" id="ARBA00013014"/>
    </source>
</evidence>
<evidence type="ECO:0000259" key="12">
    <source>
        <dbReference type="Pfam" id="PF08546"/>
    </source>
</evidence>
<comment type="pathway">
    <text evidence="1 10">Cofactor biosynthesis; (R)-pantothenate biosynthesis; (R)-pantoate from 3-methyl-2-oxobutanoate: step 2/2.</text>
</comment>